<feature type="non-terminal residue" evidence="1">
    <location>
        <position position="1"/>
    </location>
</feature>
<gene>
    <name evidence="1" type="ORF">LPJ61_007047</name>
</gene>
<accession>A0A9W7XSH7</accession>
<proteinExistence type="predicted"/>
<comment type="caution">
    <text evidence="1">The sequence shown here is derived from an EMBL/GenBank/DDBJ whole genome shotgun (WGS) entry which is preliminary data.</text>
</comment>
<name>A0A9W7XSH7_9FUNG</name>
<dbReference type="EMBL" id="JANBOI010004222">
    <property type="protein sequence ID" value="KAJ1717918.1"/>
    <property type="molecule type" value="Genomic_DNA"/>
</dbReference>
<keyword evidence="2" id="KW-1185">Reference proteome</keyword>
<feature type="non-terminal residue" evidence="1">
    <location>
        <position position="314"/>
    </location>
</feature>
<dbReference type="AlphaFoldDB" id="A0A9W7XSH7"/>
<protein>
    <submittedName>
        <fullName evidence="1">Uncharacterized protein</fullName>
    </submittedName>
</protein>
<dbReference type="Proteomes" id="UP001143981">
    <property type="component" value="Unassembled WGS sequence"/>
</dbReference>
<organism evidence="1 2">
    <name type="scientific">Coemansia biformis</name>
    <dbReference type="NCBI Taxonomy" id="1286918"/>
    <lineage>
        <taxon>Eukaryota</taxon>
        <taxon>Fungi</taxon>
        <taxon>Fungi incertae sedis</taxon>
        <taxon>Zoopagomycota</taxon>
        <taxon>Kickxellomycotina</taxon>
        <taxon>Kickxellomycetes</taxon>
        <taxon>Kickxellales</taxon>
        <taxon>Kickxellaceae</taxon>
        <taxon>Coemansia</taxon>
    </lineage>
</organism>
<dbReference type="OrthoDB" id="5590161at2759"/>
<sequence>LSPGEDGLLKSQAIWKSALEDTSAIASYLAKAFECACRLFAHCASAEMRRRPQLAAQATSLYRASGKVMDLVSTVFSSDAHLASDAGRKRSLMERYCTSTLAAHKTILGSPPQFKAAWKALCMVATSFSAVAFDGPGLCLKVYAQSCGMVRTLTAQAVALLRRTGDSIDPKLQRRVKGNLAFVRFIVFQMPSLMARIRSADAADAERSMAVFPDAMSMLDAVFGELMAEHMRVSVSGELSSLIHQLVATVCEKFAVSLLTAFPQSIPRYLDALWDHSFSAASTLERGQSIPYMEGIRHAAANREILRIAVSNIG</sequence>
<evidence type="ECO:0000313" key="2">
    <source>
        <dbReference type="Proteomes" id="UP001143981"/>
    </source>
</evidence>
<reference evidence="1" key="1">
    <citation type="submission" date="2022-07" db="EMBL/GenBank/DDBJ databases">
        <title>Phylogenomic reconstructions and comparative analyses of Kickxellomycotina fungi.</title>
        <authorList>
            <person name="Reynolds N.K."/>
            <person name="Stajich J.E."/>
            <person name="Barry K."/>
            <person name="Grigoriev I.V."/>
            <person name="Crous P."/>
            <person name="Smith M.E."/>
        </authorList>
    </citation>
    <scope>NUCLEOTIDE SEQUENCE</scope>
    <source>
        <strain evidence="1">BCRC 34381</strain>
    </source>
</reference>
<evidence type="ECO:0000313" key="1">
    <source>
        <dbReference type="EMBL" id="KAJ1717918.1"/>
    </source>
</evidence>